<proteinExistence type="predicted"/>
<protein>
    <submittedName>
        <fullName evidence="1">Uncharacterized protein</fullName>
    </submittedName>
</protein>
<dbReference type="EMBL" id="BLXT01004224">
    <property type="protein sequence ID" value="GFO11167.1"/>
    <property type="molecule type" value="Genomic_DNA"/>
</dbReference>
<sequence length="101" mass="11255">MSGCLLLKSLYHVLPFESKLSFTILRRSTLVRPNPLRAISFSHTTISSSSMEHRVWLKLHLTASSKLVMQGRPGDAVCPSNSALRCPRSFASLQGKLQIFL</sequence>
<dbReference type="AlphaFoldDB" id="A0AAV4AV34"/>
<dbReference type="Proteomes" id="UP000735302">
    <property type="component" value="Unassembled WGS sequence"/>
</dbReference>
<comment type="caution">
    <text evidence="1">The sequence shown here is derived from an EMBL/GenBank/DDBJ whole genome shotgun (WGS) entry which is preliminary data.</text>
</comment>
<accession>A0AAV4AV34</accession>
<organism evidence="1 2">
    <name type="scientific">Plakobranchus ocellatus</name>
    <dbReference type="NCBI Taxonomy" id="259542"/>
    <lineage>
        <taxon>Eukaryota</taxon>
        <taxon>Metazoa</taxon>
        <taxon>Spiralia</taxon>
        <taxon>Lophotrochozoa</taxon>
        <taxon>Mollusca</taxon>
        <taxon>Gastropoda</taxon>
        <taxon>Heterobranchia</taxon>
        <taxon>Euthyneura</taxon>
        <taxon>Panpulmonata</taxon>
        <taxon>Sacoglossa</taxon>
        <taxon>Placobranchoidea</taxon>
        <taxon>Plakobranchidae</taxon>
        <taxon>Plakobranchus</taxon>
    </lineage>
</organism>
<reference evidence="1 2" key="1">
    <citation type="journal article" date="2021" name="Elife">
        <title>Chloroplast acquisition without the gene transfer in kleptoplastic sea slugs, Plakobranchus ocellatus.</title>
        <authorList>
            <person name="Maeda T."/>
            <person name="Takahashi S."/>
            <person name="Yoshida T."/>
            <person name="Shimamura S."/>
            <person name="Takaki Y."/>
            <person name="Nagai Y."/>
            <person name="Toyoda A."/>
            <person name="Suzuki Y."/>
            <person name="Arimoto A."/>
            <person name="Ishii H."/>
            <person name="Satoh N."/>
            <person name="Nishiyama T."/>
            <person name="Hasebe M."/>
            <person name="Maruyama T."/>
            <person name="Minagawa J."/>
            <person name="Obokata J."/>
            <person name="Shigenobu S."/>
        </authorList>
    </citation>
    <scope>NUCLEOTIDE SEQUENCE [LARGE SCALE GENOMIC DNA]</scope>
</reference>
<gene>
    <name evidence="1" type="ORF">PoB_003767200</name>
</gene>
<keyword evidence="2" id="KW-1185">Reference proteome</keyword>
<name>A0AAV4AV34_9GAST</name>
<evidence type="ECO:0000313" key="2">
    <source>
        <dbReference type="Proteomes" id="UP000735302"/>
    </source>
</evidence>
<evidence type="ECO:0000313" key="1">
    <source>
        <dbReference type="EMBL" id="GFO11167.1"/>
    </source>
</evidence>